<comment type="caution">
    <text evidence="3">The sequence shown here is derived from an EMBL/GenBank/DDBJ whole genome shotgun (WGS) entry which is preliminary data.</text>
</comment>
<evidence type="ECO:0000313" key="3">
    <source>
        <dbReference type="EMBL" id="MFC5430891.1"/>
    </source>
</evidence>
<reference evidence="4" key="1">
    <citation type="journal article" date="2019" name="Int. J. Syst. Evol. Microbiol.">
        <title>The Global Catalogue of Microorganisms (GCM) 10K type strain sequencing project: providing services to taxonomists for standard genome sequencing and annotation.</title>
        <authorList>
            <consortium name="The Broad Institute Genomics Platform"/>
            <consortium name="The Broad Institute Genome Sequencing Center for Infectious Disease"/>
            <person name="Wu L."/>
            <person name="Ma J."/>
        </authorList>
    </citation>
    <scope>NUCLEOTIDE SEQUENCE [LARGE SCALE GENOMIC DNA]</scope>
    <source>
        <strain evidence="4">CCUG 56042</strain>
    </source>
</reference>
<dbReference type="PANTHER" id="PTHR11365">
    <property type="entry name" value="5-OXOPROLINASE RELATED"/>
    <property type="match status" value="1"/>
</dbReference>
<dbReference type="RefSeq" id="WP_377713719.1">
    <property type="nucleotide sequence ID" value="NZ_JBHSMP010000025.1"/>
</dbReference>
<dbReference type="InterPro" id="IPR045079">
    <property type="entry name" value="Oxoprolinase-like"/>
</dbReference>
<evidence type="ECO:0000259" key="2">
    <source>
        <dbReference type="Pfam" id="PF05378"/>
    </source>
</evidence>
<dbReference type="InterPro" id="IPR002821">
    <property type="entry name" value="Hydantoinase_A"/>
</dbReference>
<feature type="domain" description="Hydantoinase/oxoprolinase N-terminal" evidence="2">
    <location>
        <begin position="5"/>
        <end position="152"/>
    </location>
</feature>
<accession>A0ABW0JCK0</accession>
<organism evidence="3 4">
    <name type="scientific">Paraburkholderia denitrificans</name>
    <dbReference type="NCBI Taxonomy" id="694025"/>
    <lineage>
        <taxon>Bacteria</taxon>
        <taxon>Pseudomonadati</taxon>
        <taxon>Pseudomonadota</taxon>
        <taxon>Betaproteobacteria</taxon>
        <taxon>Burkholderiales</taxon>
        <taxon>Burkholderiaceae</taxon>
        <taxon>Paraburkholderia</taxon>
    </lineage>
</organism>
<dbReference type="Pfam" id="PF01968">
    <property type="entry name" value="Hydantoinase_A"/>
    <property type="match status" value="1"/>
</dbReference>
<evidence type="ECO:0000313" key="4">
    <source>
        <dbReference type="Proteomes" id="UP001596103"/>
    </source>
</evidence>
<proteinExistence type="predicted"/>
<dbReference type="EMBL" id="JBHSMP010000025">
    <property type="protein sequence ID" value="MFC5430891.1"/>
    <property type="molecule type" value="Genomic_DNA"/>
</dbReference>
<dbReference type="InterPro" id="IPR008040">
    <property type="entry name" value="Hydant_A_N"/>
</dbReference>
<dbReference type="Pfam" id="PF05378">
    <property type="entry name" value="Hydant_A_N"/>
    <property type="match status" value="1"/>
</dbReference>
<gene>
    <name evidence="3" type="ORF">ACFPTO_19115</name>
</gene>
<feature type="domain" description="Hydantoinase A/oxoprolinase" evidence="1">
    <location>
        <begin position="197"/>
        <end position="476"/>
    </location>
</feature>
<dbReference type="Proteomes" id="UP001596103">
    <property type="component" value="Unassembled WGS sequence"/>
</dbReference>
<name>A0ABW0JCK0_9BURK</name>
<evidence type="ECO:0000259" key="1">
    <source>
        <dbReference type="Pfam" id="PF01968"/>
    </source>
</evidence>
<protein>
    <submittedName>
        <fullName evidence="3">Hydantoinase/oxoprolinase family protein</fullName>
    </submittedName>
</protein>
<sequence>MSKLINIDNGGTLTDICVIDGDRIVHTKTITTPYDLSKCFIDGLKKASQELFGEEDLVALLKDTAHIRYSTTQGTNALVEKKGQRLGLITDRAADMQLFRRTPKEDEMFAALVGERFAQIDADQDGSVDTVAIVETVNRLTADGAQRIVVSFSGENCEEREARFGHEILRLFPRHLLGAVPILYASSLSSDFDMGRRTWTALNNAFLHPAMERFLYHAENLLRPYRMRQPLLIYRNDGFSGRVAKTTALRTYSSGPRGGMEGALAYAQHYGFRSLVSFDVGGTTTDIGLIENGGIKSLDRGDIEGVACSFPLCDIVSIGVGGGSIFRAKEGRITVGPDSVGGAPGPACFGLGGQQATITDALLLMGLIDPATYFGGKMKLDAARAEAVIEEKIATPLGIDVPAAVHAMYEAWIDAIARGIETFTKITPDMVLMAFGGGGPMAALATAQALGLSTVLVPRLAAVFSASGIGFSDIAHTADARLPGADPQACQGVLDALREKVLRDMFSEGCEADECVLEVWTEQGEVRAALNPVRPEWPSNVDGDVMLVVRARKSLPHMHLPAVVDLSSIHPKEVGVRRLLDKRSRTHESLPLVRVEDQQPGTRGVGPAVMEEAFWTCPVLPGWRYEFTANGDIVFRREAI</sequence>
<dbReference type="InterPro" id="IPR043129">
    <property type="entry name" value="ATPase_NBD"/>
</dbReference>
<dbReference type="SUPFAM" id="SSF53067">
    <property type="entry name" value="Actin-like ATPase domain"/>
    <property type="match status" value="1"/>
</dbReference>
<keyword evidence="4" id="KW-1185">Reference proteome</keyword>
<dbReference type="PANTHER" id="PTHR11365:SF23">
    <property type="entry name" value="HYPOTHETICAL 5-OXOPROLINASE (EUROFUNG)-RELATED"/>
    <property type="match status" value="1"/>
</dbReference>